<evidence type="ECO:0000313" key="3">
    <source>
        <dbReference type="EMBL" id="OEH16047.1"/>
    </source>
</evidence>
<organism evidence="3 4">
    <name type="scientific">Enterobacter asburiae</name>
    <dbReference type="NCBI Taxonomy" id="61645"/>
    <lineage>
        <taxon>Bacteria</taxon>
        <taxon>Pseudomonadati</taxon>
        <taxon>Pseudomonadota</taxon>
        <taxon>Gammaproteobacteria</taxon>
        <taxon>Enterobacterales</taxon>
        <taxon>Enterobacteriaceae</taxon>
        <taxon>Enterobacter</taxon>
        <taxon>Enterobacter cloacae complex</taxon>
    </lineage>
</organism>
<feature type="domain" description="HTH cro/C1-type" evidence="2">
    <location>
        <begin position="23"/>
        <end position="64"/>
    </location>
</feature>
<name>A0AB36FEM2_ENTAS</name>
<dbReference type="SUPFAM" id="SSF47413">
    <property type="entry name" value="lambda repressor-like DNA-binding domains"/>
    <property type="match status" value="1"/>
</dbReference>
<dbReference type="Gene3D" id="1.10.260.40">
    <property type="entry name" value="lambda repressor-like DNA-binding domains"/>
    <property type="match status" value="1"/>
</dbReference>
<comment type="caution">
    <text evidence="3">The sequence shown here is derived from an EMBL/GenBank/DDBJ whole genome shotgun (WGS) entry which is preliminary data.</text>
</comment>
<dbReference type="Proteomes" id="UP000050495">
    <property type="component" value="Unassembled WGS sequence"/>
</dbReference>
<dbReference type="PROSITE" id="PS50943">
    <property type="entry name" value="HTH_CROC1"/>
    <property type="match status" value="1"/>
</dbReference>
<reference evidence="3 4" key="1">
    <citation type="submission" date="2016-04" db="EMBL/GenBank/DDBJ databases">
        <authorList>
            <person name="Osei Sekyere J."/>
            <person name="Sivertsen A."/>
            <person name="Pedersen A.T."/>
            <person name="Sundsfjord A."/>
        </authorList>
    </citation>
    <scope>NUCLEOTIDE SEQUENCE [LARGE SCALE GENOMIC DNA]</scope>
    <source>
        <strain evidence="3 4">ST435:939705067</strain>
    </source>
</reference>
<dbReference type="InterPro" id="IPR001387">
    <property type="entry name" value="Cro/C1-type_HTH"/>
</dbReference>
<evidence type="ECO:0000259" key="2">
    <source>
        <dbReference type="PROSITE" id="PS50943"/>
    </source>
</evidence>
<evidence type="ECO:0000313" key="4">
    <source>
        <dbReference type="Proteomes" id="UP000050495"/>
    </source>
</evidence>
<dbReference type="GO" id="GO:0045892">
    <property type="term" value="P:negative regulation of DNA-templated transcription"/>
    <property type="evidence" value="ECO:0007669"/>
    <property type="project" value="InterPro"/>
</dbReference>
<proteinExistence type="predicted"/>
<protein>
    <submittedName>
        <fullName evidence="3">Phage repressor protein</fullName>
    </submittedName>
</protein>
<feature type="coiled-coil region" evidence="1">
    <location>
        <begin position="108"/>
        <end position="135"/>
    </location>
</feature>
<evidence type="ECO:0000256" key="1">
    <source>
        <dbReference type="SAM" id="Coils"/>
    </source>
</evidence>
<dbReference type="Pfam" id="PF07022">
    <property type="entry name" value="Phage_CI_repr"/>
    <property type="match status" value="1"/>
</dbReference>
<dbReference type="AlphaFoldDB" id="A0AB36FEM2"/>
<dbReference type="InterPro" id="IPR010982">
    <property type="entry name" value="Lambda_DNA-bd_dom_sf"/>
</dbReference>
<dbReference type="GO" id="GO:0003677">
    <property type="term" value="F:DNA binding"/>
    <property type="evidence" value="ECO:0007669"/>
    <property type="project" value="InterPro"/>
</dbReference>
<accession>A0AB36FEM2</accession>
<keyword evidence="1" id="KW-0175">Coiled coil</keyword>
<dbReference type="RefSeq" id="WP_057060452.1">
    <property type="nucleotide sequence ID" value="NZ_CP056126.1"/>
</dbReference>
<dbReference type="InterPro" id="IPR010744">
    <property type="entry name" value="Phage_CI_N"/>
</dbReference>
<dbReference type="EMBL" id="LJEY02000159">
    <property type="protein sequence ID" value="OEH16047.1"/>
    <property type="molecule type" value="Genomic_DNA"/>
</dbReference>
<sequence>MNKKAVDAVLLRLMSLFNVDNDSELARVLNVNRQTLASWRKRDSVPYSICINIAEERGVSLDWLLTGKGEEEVSKVESATQSFSQADLKMLELLNQLDPEVRRDLMRGAEEKQRVIEMEKQIQELSAQLNNLKNVG</sequence>
<gene>
    <name evidence="3" type="ORF">AN696_0213445</name>
</gene>